<dbReference type="SMART" id="SM01259">
    <property type="entry name" value="LAB_N"/>
    <property type="match status" value="1"/>
</dbReference>
<keyword evidence="1" id="KW-1133">Transmembrane helix</keyword>
<protein>
    <submittedName>
        <fullName evidence="3">Lipid-A-disaccharide synthase</fullName>
    </submittedName>
</protein>
<dbReference type="GO" id="GO:0016020">
    <property type="term" value="C:membrane"/>
    <property type="evidence" value="ECO:0007669"/>
    <property type="project" value="GOC"/>
</dbReference>
<keyword evidence="4" id="KW-1185">Reference proteome</keyword>
<evidence type="ECO:0000256" key="1">
    <source>
        <dbReference type="SAM" id="Phobius"/>
    </source>
</evidence>
<dbReference type="GO" id="GO:0008915">
    <property type="term" value="F:lipid-A-disaccharide synthase activity"/>
    <property type="evidence" value="ECO:0007669"/>
    <property type="project" value="InterPro"/>
</dbReference>
<proteinExistence type="predicted"/>
<dbReference type="InterPro" id="IPR011499">
    <property type="entry name" value="Lipid_A_biosynth_N"/>
</dbReference>
<evidence type="ECO:0000313" key="3">
    <source>
        <dbReference type="EMBL" id="QDU34523.1"/>
    </source>
</evidence>
<name>A0A517YWC3_9BACT</name>
<evidence type="ECO:0000313" key="4">
    <source>
        <dbReference type="Proteomes" id="UP000317369"/>
    </source>
</evidence>
<dbReference type="RefSeq" id="WP_145078468.1">
    <property type="nucleotide sequence ID" value="NZ_CP036425.1"/>
</dbReference>
<dbReference type="GO" id="GO:0009245">
    <property type="term" value="P:lipid A biosynthetic process"/>
    <property type="evidence" value="ECO:0007669"/>
    <property type="project" value="InterPro"/>
</dbReference>
<sequence length="208" mass="23235">MKIRITKTRVIVCSIIAALAAVGITYGIYSLLNSANTITIKTIPSNAASAQLIKTPDQGIQYQIKTFDGQTQHLSPNQFASEIYNEHTNRTLKTQIFVTIFNITNKDKFGWVALGLLGQLVFAGRMIVQIIASEKKRQSVVPVAFWWMALTGASMLLLYFVWRKDVVGIIGQSTGWLIYTRNLYFIYLKPSPPTTLEDTEEGNLPASE</sequence>
<feature type="transmembrane region" description="Helical" evidence="1">
    <location>
        <begin position="140"/>
        <end position="162"/>
    </location>
</feature>
<keyword evidence="1" id="KW-0812">Transmembrane</keyword>
<dbReference type="EMBL" id="CP036425">
    <property type="protein sequence ID" value="QDU34523.1"/>
    <property type="molecule type" value="Genomic_DNA"/>
</dbReference>
<gene>
    <name evidence="3" type="ORF">KS4_25930</name>
</gene>
<keyword evidence="1" id="KW-0472">Membrane</keyword>
<reference evidence="3 4" key="1">
    <citation type="submission" date="2019-02" db="EMBL/GenBank/DDBJ databases">
        <title>Deep-cultivation of Planctomycetes and their phenomic and genomic characterization uncovers novel biology.</title>
        <authorList>
            <person name="Wiegand S."/>
            <person name="Jogler M."/>
            <person name="Boedeker C."/>
            <person name="Pinto D."/>
            <person name="Vollmers J."/>
            <person name="Rivas-Marin E."/>
            <person name="Kohn T."/>
            <person name="Peeters S.H."/>
            <person name="Heuer A."/>
            <person name="Rast P."/>
            <person name="Oberbeckmann S."/>
            <person name="Bunk B."/>
            <person name="Jeske O."/>
            <person name="Meyerdierks A."/>
            <person name="Storesund J.E."/>
            <person name="Kallscheuer N."/>
            <person name="Luecker S."/>
            <person name="Lage O.M."/>
            <person name="Pohl T."/>
            <person name="Merkel B.J."/>
            <person name="Hornburger P."/>
            <person name="Mueller R.-W."/>
            <person name="Bruemmer F."/>
            <person name="Labrenz M."/>
            <person name="Spormann A.M."/>
            <person name="Op den Camp H."/>
            <person name="Overmann J."/>
            <person name="Amann R."/>
            <person name="Jetten M.S.M."/>
            <person name="Mascher T."/>
            <person name="Medema M.H."/>
            <person name="Devos D.P."/>
            <person name="Kaster A.-K."/>
            <person name="Ovreas L."/>
            <person name="Rohde M."/>
            <person name="Galperin M.Y."/>
            <person name="Jogler C."/>
        </authorList>
    </citation>
    <scope>NUCLEOTIDE SEQUENCE [LARGE SCALE GENOMIC DNA]</scope>
    <source>
        <strain evidence="3 4">KS4</strain>
    </source>
</reference>
<dbReference type="Pfam" id="PF07578">
    <property type="entry name" value="LAB_N"/>
    <property type="match status" value="1"/>
</dbReference>
<dbReference type="KEGG" id="pcor:KS4_25930"/>
<dbReference type="AlphaFoldDB" id="A0A517YWC3"/>
<dbReference type="Proteomes" id="UP000317369">
    <property type="component" value="Chromosome"/>
</dbReference>
<feature type="domain" description="Lipid A biosynthesis N-terminal" evidence="2">
    <location>
        <begin position="114"/>
        <end position="185"/>
    </location>
</feature>
<feature type="transmembrane region" description="Helical" evidence="1">
    <location>
        <begin position="109"/>
        <end position="128"/>
    </location>
</feature>
<feature type="transmembrane region" description="Helical" evidence="1">
    <location>
        <begin position="12"/>
        <end position="32"/>
    </location>
</feature>
<dbReference type="OrthoDB" id="196309at2"/>
<accession>A0A517YWC3</accession>
<evidence type="ECO:0000259" key="2">
    <source>
        <dbReference type="SMART" id="SM01259"/>
    </source>
</evidence>
<organism evidence="3 4">
    <name type="scientific">Poriferisphaera corsica</name>
    <dbReference type="NCBI Taxonomy" id="2528020"/>
    <lineage>
        <taxon>Bacteria</taxon>
        <taxon>Pseudomonadati</taxon>
        <taxon>Planctomycetota</taxon>
        <taxon>Phycisphaerae</taxon>
        <taxon>Phycisphaerales</taxon>
        <taxon>Phycisphaeraceae</taxon>
        <taxon>Poriferisphaera</taxon>
    </lineage>
</organism>